<dbReference type="EMBL" id="FUYR01000001">
    <property type="protein sequence ID" value="SKB41500.1"/>
    <property type="molecule type" value="Genomic_DNA"/>
</dbReference>
<dbReference type="RefSeq" id="WP_079701732.1">
    <property type="nucleotide sequence ID" value="NZ_FUYR01000001.1"/>
</dbReference>
<feature type="signal peptide" evidence="1">
    <location>
        <begin position="1"/>
        <end position="20"/>
    </location>
</feature>
<reference evidence="3" key="1">
    <citation type="submission" date="2017-02" db="EMBL/GenBank/DDBJ databases">
        <authorList>
            <person name="Varghese N."/>
            <person name="Submissions S."/>
        </authorList>
    </citation>
    <scope>NUCLEOTIDE SEQUENCE [LARGE SCALE GENOMIC DNA]</scope>
    <source>
        <strain evidence="3">DSM 22385</strain>
    </source>
</reference>
<dbReference type="Pfam" id="PF13585">
    <property type="entry name" value="CHU_C"/>
    <property type="match status" value="1"/>
</dbReference>
<feature type="chain" id="PRO_5012482152" evidence="1">
    <location>
        <begin position="21"/>
        <end position="1143"/>
    </location>
</feature>
<protein>
    <submittedName>
        <fullName evidence="2">Gliding motility-associated C-terminal domain-containing protein</fullName>
    </submittedName>
</protein>
<dbReference type="OrthoDB" id="635358at2"/>
<gene>
    <name evidence="2" type="ORF">SAMN05661099_1231</name>
</gene>
<evidence type="ECO:0000256" key="1">
    <source>
        <dbReference type="SAM" id="SignalP"/>
    </source>
</evidence>
<dbReference type="InterPro" id="IPR026341">
    <property type="entry name" value="T9SS_type_B"/>
</dbReference>
<keyword evidence="1" id="KW-0732">Signal</keyword>
<dbReference type="AlphaFoldDB" id="A0A1T5B3G1"/>
<evidence type="ECO:0000313" key="3">
    <source>
        <dbReference type="Proteomes" id="UP000189981"/>
    </source>
</evidence>
<evidence type="ECO:0000313" key="2">
    <source>
        <dbReference type="EMBL" id="SKB41500.1"/>
    </source>
</evidence>
<keyword evidence="3" id="KW-1185">Reference proteome</keyword>
<accession>A0A1T5B3G1</accession>
<dbReference type="NCBIfam" id="TIGR04131">
    <property type="entry name" value="Bac_Flav_CTERM"/>
    <property type="match status" value="1"/>
</dbReference>
<dbReference type="STRING" id="572036.SAMN05661099_1231"/>
<organism evidence="2 3">
    <name type="scientific">Daejeonella lutea</name>
    <dbReference type="NCBI Taxonomy" id="572036"/>
    <lineage>
        <taxon>Bacteria</taxon>
        <taxon>Pseudomonadati</taxon>
        <taxon>Bacteroidota</taxon>
        <taxon>Sphingobacteriia</taxon>
        <taxon>Sphingobacteriales</taxon>
        <taxon>Sphingobacteriaceae</taxon>
        <taxon>Daejeonella</taxon>
    </lineage>
</organism>
<sequence>MRRLIYICCILLVITLNSNAAIFTVTSNADSGPGTFREALTLAAGNGSALKDYIHFNLTGTTRGSRTITISTALPKLSSNLVIDGSTQPGTPFGVSDARVILLARIQGEYIGVLECYKESDIELYGLMFEKSPDFTTGYYAFEFTAVKGLILGAPGKGNLFKIGISVMDISFPKTEATNFSENVKISANIFGLDEDGETLAKLFTPTSMFLRTIKNLTIGGETPAEGNCISYASGYIDYVATDLPTGYYKFINNRVGVNFTGTKTIPNGVSGSNINFWGTHTESVEVRANLFSGSSYLHLAETNSFIKVTGNKFGLDITGTKVLGTDYCAIIIGYCRGGGIIGGTALADKNIFAGGWATRALNGEIGEVINIGSPKFELINNSFYCNKTPVPYSINTQNKFVAPVAAISSRSANQINGTASPGSRVDLYYSLNCNFCEPEKYFASVTADNSGNWEYKGSLQPDNIIVAGTLDGQSSLFTLVRFDNQPADVKLRMVCNGEKGSITGIAYKNASSATWYNEAGSVVGTGADLKDVPTGKYKLVITDGFCSQTTPFYEIKDNTIAADITAIKINDAGCGQSNGSITGIQANGLTYEWRDQTGLIHGSSLNLTNVQSGVYTLTVLNGTACSAVIGPFAIKISNGKSVDDGQVKLVNPSCGRPNGSIKGLLIRGTNGTVTYTWRNSSSTIVGNTQDLTDVPQGNYTLQITDGASCPAVSRVFELKATNPISLNDNTVNVSPSACGSSTGSIKGITVSGASRYEWLNQDGTLYETTTGPDLLNVPGGNYRLRVINNGPCVLESKLITVLQPAMLPFPDYPASITRPCDMQNGSIVVSFNSTVLPKAIEWRDASGKVVGTTGSITSTPAGTYRLFLTDANDCKSLYRTYELTKTPALTLNTSAASMTNAYCGKKTGSIKFLTGSGGIGTYNYRWFDDTGNIVATTADLINISAGNYVLELSDQSTCKFISEAFVIKNDEVILKAPQSDNVWICAPGDAVIKVNNNQRGIYRLYETLTSNAILASSQEGIFKVDVDSEKTFYLSFADGDCESPRTEITVYIGTDELNISNVFTPNNDGVNDHWKLDNMFHYPEARIKIFNRNGTVIFESIGYKTPFDGKRNGSDLPLGSYFYLIELRRGCIPLKGSITILR</sequence>
<proteinExistence type="predicted"/>
<dbReference type="Proteomes" id="UP000189981">
    <property type="component" value="Unassembled WGS sequence"/>
</dbReference>
<name>A0A1T5B3G1_9SPHI</name>